<accession>A0A4R5AYR3</accession>
<dbReference type="EMBL" id="SMKU01000196">
    <property type="protein sequence ID" value="TDD77795.1"/>
    <property type="molecule type" value="Genomic_DNA"/>
</dbReference>
<proteinExistence type="predicted"/>
<reference evidence="1 2" key="1">
    <citation type="submission" date="2019-03" db="EMBL/GenBank/DDBJ databases">
        <title>Draft genome sequences of novel Actinobacteria.</title>
        <authorList>
            <person name="Sahin N."/>
            <person name="Ay H."/>
            <person name="Saygin H."/>
        </authorList>
    </citation>
    <scope>NUCLEOTIDE SEQUENCE [LARGE SCALE GENOMIC DNA]</scope>
    <source>
        <strain evidence="1 2">H3C3</strain>
    </source>
</reference>
<evidence type="ECO:0000313" key="2">
    <source>
        <dbReference type="Proteomes" id="UP000294513"/>
    </source>
</evidence>
<evidence type="ECO:0000313" key="1">
    <source>
        <dbReference type="EMBL" id="TDD77795.1"/>
    </source>
</evidence>
<dbReference type="Proteomes" id="UP000294513">
    <property type="component" value="Unassembled WGS sequence"/>
</dbReference>
<dbReference type="RefSeq" id="WP_131898963.1">
    <property type="nucleotide sequence ID" value="NZ_SMKU01000196.1"/>
</dbReference>
<keyword evidence="2" id="KW-1185">Reference proteome</keyword>
<dbReference type="SUPFAM" id="SSF63825">
    <property type="entry name" value="YWTD domain"/>
    <property type="match status" value="1"/>
</dbReference>
<name>A0A4R5AYR3_9ACTN</name>
<gene>
    <name evidence="1" type="ORF">E1298_29455</name>
</gene>
<organism evidence="1 2">
    <name type="scientific">Actinomadura rubrisoli</name>
    <dbReference type="NCBI Taxonomy" id="2530368"/>
    <lineage>
        <taxon>Bacteria</taxon>
        <taxon>Bacillati</taxon>
        <taxon>Actinomycetota</taxon>
        <taxon>Actinomycetes</taxon>
        <taxon>Streptosporangiales</taxon>
        <taxon>Thermomonosporaceae</taxon>
        <taxon>Actinomadura</taxon>
    </lineage>
</organism>
<protein>
    <recommendedName>
        <fullName evidence="3">Secreted protein</fullName>
    </recommendedName>
</protein>
<dbReference type="AlphaFoldDB" id="A0A4R5AYR3"/>
<comment type="caution">
    <text evidence="1">The sequence shown here is derived from an EMBL/GenBank/DDBJ whole genome shotgun (WGS) entry which is preliminary data.</text>
</comment>
<dbReference type="OrthoDB" id="618894at2"/>
<sequence>MMILKQSATIRVLRPDVLTLVVAAPLTVLVAGLPGGVHDVVRLEPAKAGNVAAVQGLGDFDMRGASTPRAPIRALGRSLTKSGVGALIRSPGQRRLGGGCGKAAGVPAQSAVYCWDKEDFTTRTWVPQGVTSVSDAAADESFDGRPMLVSWYAATGIRVTFVNPDRRTYRHVLLVYPTMKGRQATYGDIGVHAGGIAWFGNKLYVADTRAGLREFDMGQIYDLGQSKAGSTENPGWVGRHGDKYYAHGYRYVMPQTGSWQYVQGKAPLNRCRGAGPLRTSWTSIDRTGWQQPVLIAGEYCAAARPRGRVVTWPLRVGTGLGGPGDIARATWAATLPDRKIQGGVRTHGYWWFSRNRDDGSRERRGELLLTARDWWGWDDVVRRPASYGPEDLSCFRGQRRIWTVGEHAGKRALWGTPAPPCGY</sequence>
<evidence type="ECO:0008006" key="3">
    <source>
        <dbReference type="Google" id="ProtNLM"/>
    </source>
</evidence>